<keyword evidence="2" id="KW-0456">Lyase</keyword>
<evidence type="ECO:0000313" key="4">
    <source>
        <dbReference type="Proteomes" id="UP000199158"/>
    </source>
</evidence>
<dbReference type="GO" id="GO:0016829">
    <property type="term" value="F:lyase activity"/>
    <property type="evidence" value="ECO:0007669"/>
    <property type="project" value="UniProtKB-KW"/>
</dbReference>
<evidence type="ECO:0000256" key="1">
    <source>
        <dbReference type="ARBA" id="ARBA00022596"/>
    </source>
</evidence>
<dbReference type="Proteomes" id="UP000199158">
    <property type="component" value="Unassembled WGS sequence"/>
</dbReference>
<dbReference type="PANTHER" id="PTHR36566">
    <property type="entry name" value="NICKEL INSERTION PROTEIN-RELATED"/>
    <property type="match status" value="1"/>
</dbReference>
<dbReference type="OrthoDB" id="9765625at2"/>
<keyword evidence="1" id="KW-0533">Nickel</keyword>
<dbReference type="AlphaFoldDB" id="A0A1H7YWW1"/>
<protein>
    <recommendedName>
        <fullName evidence="5">TIGR00299 family protein</fullName>
    </recommendedName>
</protein>
<dbReference type="RefSeq" id="WP_092750861.1">
    <property type="nucleotide sequence ID" value="NZ_FOCG01000001.1"/>
</dbReference>
<dbReference type="PANTHER" id="PTHR36566:SF1">
    <property type="entry name" value="PYRIDINIUM-3,5-BISTHIOCARBOXYLIC ACID MONONUCLEOTIDE NICKEL INSERTION PROTEIN"/>
    <property type="match status" value="1"/>
</dbReference>
<name>A0A1H7YWW1_9FIRM</name>
<dbReference type="STRING" id="474960.SAMN05216180_0249"/>
<keyword evidence="4" id="KW-1185">Reference proteome</keyword>
<dbReference type="Pfam" id="PF01969">
    <property type="entry name" value="Ni_insertion"/>
    <property type="match status" value="1"/>
</dbReference>
<dbReference type="EMBL" id="FOCG01000001">
    <property type="protein sequence ID" value="SEM49649.1"/>
    <property type="molecule type" value="Genomic_DNA"/>
</dbReference>
<accession>A0A1H7YWW1</accession>
<evidence type="ECO:0008006" key="5">
    <source>
        <dbReference type="Google" id="ProtNLM"/>
    </source>
</evidence>
<sequence length="251" mass="27481">MVHQRKSTSLFFDCAYGISGDMTLGALLNLGVPLDLLRHELSKLPIGGYKLLTREVERYGVYTCKLDVILDWSHCDNQCDRTLKEILIMIENSQLSSLVKQWSSQLLLVLAQAEAAAHQIPLYEVCFHEKGAVDTIIDFVGTAICVEYLAPTRILSTPLNDGIGFIKCRCGIIPVPVPAVKEITMNYAIPVSSLKIESELVTPTGAAIAAVFFSQYLPTPPHNHNVLKIGAGSGDYDYGTGGYLKCSMIES</sequence>
<proteinExistence type="predicted"/>
<organism evidence="3 4">
    <name type="scientific">Hydrogenoanaerobacterium saccharovorans</name>
    <dbReference type="NCBI Taxonomy" id="474960"/>
    <lineage>
        <taxon>Bacteria</taxon>
        <taxon>Bacillati</taxon>
        <taxon>Bacillota</taxon>
        <taxon>Clostridia</taxon>
        <taxon>Eubacteriales</taxon>
        <taxon>Oscillospiraceae</taxon>
        <taxon>Hydrogenoanaerobacterium</taxon>
    </lineage>
</organism>
<dbReference type="InterPro" id="IPR002822">
    <property type="entry name" value="Ni_insertion"/>
</dbReference>
<reference evidence="3 4" key="1">
    <citation type="submission" date="2016-10" db="EMBL/GenBank/DDBJ databases">
        <authorList>
            <person name="de Groot N.N."/>
        </authorList>
    </citation>
    <scope>NUCLEOTIDE SEQUENCE [LARGE SCALE GENOMIC DNA]</scope>
    <source>
        <strain evidence="3 4">CGMCC 1.5070</strain>
    </source>
</reference>
<evidence type="ECO:0000256" key="2">
    <source>
        <dbReference type="ARBA" id="ARBA00023239"/>
    </source>
</evidence>
<evidence type="ECO:0000313" key="3">
    <source>
        <dbReference type="EMBL" id="SEM49649.1"/>
    </source>
</evidence>
<gene>
    <name evidence="3" type="ORF">SAMN05216180_0249</name>
</gene>